<protein>
    <submittedName>
        <fullName evidence="1">Macaca fascicularis brain cDNA, clone: QflA-18346</fullName>
    </submittedName>
</protein>
<accession>I7GLH6</accession>
<dbReference type="AlphaFoldDB" id="I7GLH6"/>
<proteinExistence type="evidence at transcript level"/>
<evidence type="ECO:0000313" key="1">
    <source>
        <dbReference type="EMBL" id="BAE89547.1"/>
    </source>
</evidence>
<name>I7GLH6_MACFA</name>
<organism evidence="1">
    <name type="scientific">Macaca fascicularis</name>
    <name type="common">Crab-eating macaque</name>
    <name type="synonym">Cynomolgus monkey</name>
    <dbReference type="NCBI Taxonomy" id="9541"/>
    <lineage>
        <taxon>Eukaryota</taxon>
        <taxon>Metazoa</taxon>
        <taxon>Chordata</taxon>
        <taxon>Craniata</taxon>
        <taxon>Vertebrata</taxon>
        <taxon>Euteleostomi</taxon>
        <taxon>Mammalia</taxon>
        <taxon>Eutheria</taxon>
        <taxon>Euarchontoglires</taxon>
        <taxon>Primates</taxon>
        <taxon>Haplorrhini</taxon>
        <taxon>Catarrhini</taxon>
        <taxon>Cercopithecidae</taxon>
        <taxon>Cercopithecinae</taxon>
        <taxon>Macaca</taxon>
    </lineage>
</organism>
<reference evidence="1" key="1">
    <citation type="journal article" date="2007" name="PLoS Biol.">
        <title>Rate of evolution in brain-expressed genes in humans and other primates.</title>
        <authorList>
            <person name="Wang H.-Y."/>
            <person name="Chien H.-C."/>
            <person name="Osada N."/>
            <person name="Hashimoto K."/>
            <person name="Sugano S."/>
            <person name="Gojobori T."/>
            <person name="Chou C.-K."/>
            <person name="Tsai S.-F."/>
            <person name="Wu C.-I."/>
            <person name="Shen C.-K.J."/>
        </authorList>
    </citation>
    <scope>NUCLEOTIDE SEQUENCE</scope>
</reference>
<dbReference type="EMBL" id="AB172485">
    <property type="protein sequence ID" value="BAE89547.1"/>
    <property type="molecule type" value="mRNA"/>
</dbReference>
<sequence>MRGGSYTMSFFKWKDRVQSCIWSLFHRAGVTVPYLQFPTGKMEVIATL</sequence>